<reference evidence="4 5" key="1">
    <citation type="submission" date="2024-02" db="EMBL/GenBank/DDBJ databases">
        <title>De novo assembly and annotation of 12 fungi associated with fruit tree decline syndrome in Ontario, Canada.</title>
        <authorList>
            <person name="Sulman M."/>
            <person name="Ellouze W."/>
            <person name="Ilyukhin E."/>
        </authorList>
    </citation>
    <scope>NUCLEOTIDE SEQUENCE [LARGE SCALE GENOMIC DNA]</scope>
    <source>
        <strain evidence="4 5">M97-236</strain>
    </source>
</reference>
<dbReference type="Gene3D" id="3.40.50.150">
    <property type="entry name" value="Vaccinia Virus protein VP39"/>
    <property type="match status" value="1"/>
</dbReference>
<name>A0ABR3QRJ3_9PLEO</name>
<dbReference type="Proteomes" id="UP001521222">
    <property type="component" value="Unassembled WGS sequence"/>
</dbReference>
<evidence type="ECO:0000313" key="4">
    <source>
        <dbReference type="EMBL" id="KAL1594703.1"/>
    </source>
</evidence>
<proteinExistence type="predicted"/>
<dbReference type="InterPro" id="IPR041698">
    <property type="entry name" value="Methyltransf_25"/>
</dbReference>
<protein>
    <recommendedName>
        <fullName evidence="3">Methyltransferase domain-containing protein</fullName>
    </recommendedName>
</protein>
<accession>A0ABR3QRJ3</accession>
<dbReference type="Pfam" id="PF13649">
    <property type="entry name" value="Methyltransf_25"/>
    <property type="match status" value="1"/>
</dbReference>
<keyword evidence="1" id="KW-0489">Methyltransferase</keyword>
<keyword evidence="2" id="KW-0808">Transferase</keyword>
<evidence type="ECO:0000313" key="5">
    <source>
        <dbReference type="Proteomes" id="UP001521222"/>
    </source>
</evidence>
<dbReference type="PANTHER" id="PTHR43861">
    <property type="entry name" value="TRANS-ACONITATE 2-METHYLTRANSFERASE-RELATED"/>
    <property type="match status" value="1"/>
</dbReference>
<evidence type="ECO:0000256" key="2">
    <source>
        <dbReference type="ARBA" id="ARBA00022679"/>
    </source>
</evidence>
<dbReference type="CDD" id="cd02440">
    <property type="entry name" value="AdoMet_MTases"/>
    <property type="match status" value="1"/>
</dbReference>
<keyword evidence="5" id="KW-1185">Reference proteome</keyword>
<sequence>MMSIVRPRAPKSRITSMVTYRTQTSHPRFSPSSSRAMASQAAQKDWSANQYLKFGNERTRPVYDLVSQIAPHIRVENPRIYDLGCGPGNSTKVLLDAFSSANVTGMDSSPDMLAKASASLPNVEFVKGDLGTFALKEGNEVDLLFSNAVFHWLRSDVRIDTLTRLFKSLRSGAVVAIQVPDNYNERSHALMRETATTPESAWSKSFADAQVGNLENKKRPDLDPIEPASVFYNALSPHASTVNIWRTEYQHVLKDANAIVEWVKGTGLQPYLQMIEDEEAKKAFLDEYEKRLVRAYPALADGHVLLAYPRLFVVAVRK</sequence>
<dbReference type="SUPFAM" id="SSF53335">
    <property type="entry name" value="S-adenosyl-L-methionine-dependent methyltransferases"/>
    <property type="match status" value="1"/>
</dbReference>
<evidence type="ECO:0000256" key="1">
    <source>
        <dbReference type="ARBA" id="ARBA00022603"/>
    </source>
</evidence>
<dbReference type="InterPro" id="IPR023149">
    <property type="entry name" value="Trans_acon_MeTrfase_C"/>
</dbReference>
<dbReference type="Gene3D" id="1.10.150.290">
    <property type="entry name" value="S-adenosyl-L-methionine-dependent methyltransferases"/>
    <property type="match status" value="1"/>
</dbReference>
<organism evidence="4 5">
    <name type="scientific">Nothophoma quercina</name>
    <dbReference type="NCBI Taxonomy" id="749835"/>
    <lineage>
        <taxon>Eukaryota</taxon>
        <taxon>Fungi</taxon>
        <taxon>Dikarya</taxon>
        <taxon>Ascomycota</taxon>
        <taxon>Pezizomycotina</taxon>
        <taxon>Dothideomycetes</taxon>
        <taxon>Pleosporomycetidae</taxon>
        <taxon>Pleosporales</taxon>
        <taxon>Pleosporineae</taxon>
        <taxon>Didymellaceae</taxon>
        <taxon>Nothophoma</taxon>
    </lineage>
</organism>
<comment type="caution">
    <text evidence="4">The sequence shown here is derived from an EMBL/GenBank/DDBJ whole genome shotgun (WGS) entry which is preliminary data.</text>
</comment>
<feature type="domain" description="Methyltransferase" evidence="3">
    <location>
        <begin position="80"/>
        <end position="172"/>
    </location>
</feature>
<dbReference type="InterPro" id="IPR029063">
    <property type="entry name" value="SAM-dependent_MTases_sf"/>
</dbReference>
<dbReference type="PANTHER" id="PTHR43861:SF1">
    <property type="entry name" value="TRANS-ACONITATE 2-METHYLTRANSFERASE"/>
    <property type="match status" value="1"/>
</dbReference>
<gene>
    <name evidence="4" type="ORF">SLS59_008753</name>
</gene>
<evidence type="ECO:0000259" key="3">
    <source>
        <dbReference type="Pfam" id="PF13649"/>
    </source>
</evidence>
<dbReference type="EMBL" id="JAKIXB020000035">
    <property type="protein sequence ID" value="KAL1594703.1"/>
    <property type="molecule type" value="Genomic_DNA"/>
</dbReference>